<feature type="transmembrane region" description="Helical" evidence="1">
    <location>
        <begin position="214"/>
        <end position="237"/>
    </location>
</feature>
<feature type="transmembrane region" description="Helical" evidence="1">
    <location>
        <begin position="163"/>
        <end position="183"/>
    </location>
</feature>
<dbReference type="Proteomes" id="UP000013111">
    <property type="component" value="Unassembled WGS sequence"/>
</dbReference>
<reference evidence="2 3" key="2">
    <citation type="submission" date="2013-04" db="EMBL/GenBank/DDBJ databases">
        <title>Comparative genomics of 12 strains of Erwinia amylovora identifies a pan-genome with a large conserved core and provides insights into host specificity.</title>
        <authorList>
            <person name="Mann R.A."/>
            <person name="Smits T.H.M."/>
            <person name="Buehlmann A."/>
            <person name="Blom J."/>
            <person name="Goesmann A."/>
            <person name="Frey J.E."/>
            <person name="Plummer K.M."/>
            <person name="Beer S.V."/>
            <person name="Luck J."/>
            <person name="Duffy B."/>
            <person name="Rodoni B."/>
        </authorList>
    </citation>
    <scope>NUCLEOTIDE SEQUENCE [LARGE SCALE GENOMIC DNA]</scope>
    <source>
        <strain evidence="3">CFBP 1232</strain>
    </source>
</reference>
<keyword evidence="1" id="KW-0812">Transmembrane</keyword>
<dbReference type="PANTHER" id="PTHR35335">
    <property type="entry name" value="UPF0716 PROTEIN FXSA"/>
    <property type="match status" value="1"/>
</dbReference>
<comment type="caution">
    <text evidence="2">The sequence shown here is derived from an EMBL/GenBank/DDBJ whole genome shotgun (WGS) entry which is preliminary data.</text>
</comment>
<reference evidence="2 3" key="1">
    <citation type="submission" date="2012-11" db="EMBL/GenBank/DDBJ databases">
        <authorList>
            <person name="Linke B."/>
        </authorList>
    </citation>
    <scope>NUCLEOTIDE SEQUENCE [LARGE SCALE GENOMIC DNA]</scope>
    <source>
        <strain evidence="3">CFBP 1232</strain>
    </source>
</reference>
<proteinExistence type="predicted"/>
<dbReference type="AlphaFoldDB" id="A0A831ESA0"/>
<gene>
    <name evidence="2" type="ORF">BN437_3301</name>
</gene>
<feature type="transmembrane region" description="Helical" evidence="1">
    <location>
        <begin position="139"/>
        <end position="157"/>
    </location>
</feature>
<dbReference type="NCBIfam" id="NF008528">
    <property type="entry name" value="PRK11463.1-2"/>
    <property type="match status" value="1"/>
</dbReference>
<dbReference type="GO" id="GO:0016020">
    <property type="term" value="C:membrane"/>
    <property type="evidence" value="ECO:0007669"/>
    <property type="project" value="InterPro"/>
</dbReference>
<keyword evidence="1" id="KW-1133">Transmembrane helix</keyword>
<keyword evidence="1" id="KW-0472">Membrane</keyword>
<accession>A0A831ESA0</accession>
<evidence type="ECO:0000313" key="3">
    <source>
        <dbReference type="Proteomes" id="UP000013111"/>
    </source>
</evidence>
<protein>
    <submittedName>
        <fullName evidence="2">Protein fxsA</fullName>
    </submittedName>
</protein>
<organism evidence="2 3">
    <name type="scientific">Erwinia amylovora NBRC 12687 = CFBP 1232</name>
    <dbReference type="NCBI Taxonomy" id="1219359"/>
    <lineage>
        <taxon>Bacteria</taxon>
        <taxon>Pseudomonadati</taxon>
        <taxon>Pseudomonadota</taxon>
        <taxon>Gammaproteobacteria</taxon>
        <taxon>Enterobacterales</taxon>
        <taxon>Erwiniaceae</taxon>
        <taxon>Erwinia</taxon>
    </lineage>
</organism>
<sequence length="288" mass="32893">MPSRSSSIRMLLTMRTFFKGILIESSQCHCCVSRHHPVSMRRGTPVATFYLFVSGRARSYSGEMQKPETEAVEFRVISNSFNDICSRSHWKFPKDFQHFKFKNRVGAPIFYIIGRYEPFLQVAVFAARRPLIQENTVRWLPFLIMFVLVWIEISLFIQVAHVVGVLLTMLLVIFTSCIGISLVKNQGMKNFMLMQQKLNAGESPAAEMIKSVSLMLAGFLLLLPGFFTDFIGLLLLLPPVQKHLTLKLMPYLKVWRGTGADSGFTVDGEFERKEAKRIEHDDGNPPHQ</sequence>
<evidence type="ECO:0000256" key="1">
    <source>
        <dbReference type="SAM" id="Phobius"/>
    </source>
</evidence>
<dbReference type="EMBL" id="CAPB01000039">
    <property type="protein sequence ID" value="CCO95203.1"/>
    <property type="molecule type" value="Genomic_DNA"/>
</dbReference>
<dbReference type="InterPro" id="IPR007313">
    <property type="entry name" value="FxsA"/>
</dbReference>
<dbReference type="PANTHER" id="PTHR35335:SF1">
    <property type="entry name" value="UPF0716 PROTEIN FXSA"/>
    <property type="match status" value="1"/>
</dbReference>
<dbReference type="Pfam" id="PF04186">
    <property type="entry name" value="FxsA"/>
    <property type="match status" value="1"/>
</dbReference>
<name>A0A831ESA0_ERWAM</name>
<evidence type="ECO:0000313" key="2">
    <source>
        <dbReference type="EMBL" id="CCO95203.1"/>
    </source>
</evidence>